<accession>A0A6L9W1F9</accession>
<keyword evidence="1" id="KW-0812">Transmembrane</keyword>
<evidence type="ECO:0000313" key="3">
    <source>
        <dbReference type="Proteomes" id="UP000479241"/>
    </source>
</evidence>
<dbReference type="InterPro" id="IPR027417">
    <property type="entry name" value="P-loop_NTPase"/>
</dbReference>
<comment type="caution">
    <text evidence="2">The sequence shown here is derived from an EMBL/GenBank/DDBJ whole genome shotgun (WGS) entry which is preliminary data.</text>
</comment>
<dbReference type="Gene3D" id="3.40.50.300">
    <property type="entry name" value="P-loop containing nucleotide triphosphate hydrolases"/>
    <property type="match status" value="1"/>
</dbReference>
<name>A0A6L9W1F9_9ACTN</name>
<reference evidence="2 3" key="1">
    <citation type="submission" date="2019-12" db="EMBL/GenBank/DDBJ databases">
        <title>the WGS of Blastococcus saxobsidens 67B17.</title>
        <authorList>
            <person name="Jiang Z."/>
        </authorList>
    </citation>
    <scope>NUCLEOTIDE SEQUENCE [LARGE SCALE GENOMIC DNA]</scope>
    <source>
        <strain evidence="2 3">67B17</strain>
    </source>
</reference>
<evidence type="ECO:0000256" key="1">
    <source>
        <dbReference type="SAM" id="Phobius"/>
    </source>
</evidence>
<dbReference type="EMBL" id="JAAGWG010000007">
    <property type="protein sequence ID" value="NEK85314.1"/>
    <property type="molecule type" value="Genomic_DNA"/>
</dbReference>
<dbReference type="GO" id="GO:0016301">
    <property type="term" value="F:kinase activity"/>
    <property type="evidence" value="ECO:0007669"/>
    <property type="project" value="UniProtKB-KW"/>
</dbReference>
<dbReference type="AlphaFoldDB" id="A0A6L9W1F9"/>
<protein>
    <submittedName>
        <fullName evidence="2">Uridine kinase</fullName>
    </submittedName>
</protein>
<dbReference type="SUPFAM" id="SSF52540">
    <property type="entry name" value="P-loop containing nucleoside triphosphate hydrolases"/>
    <property type="match status" value="1"/>
</dbReference>
<organism evidence="2 3">
    <name type="scientific">Blastococcus saxobsidens</name>
    <dbReference type="NCBI Taxonomy" id="138336"/>
    <lineage>
        <taxon>Bacteria</taxon>
        <taxon>Bacillati</taxon>
        <taxon>Actinomycetota</taxon>
        <taxon>Actinomycetes</taxon>
        <taxon>Geodermatophilales</taxon>
        <taxon>Geodermatophilaceae</taxon>
        <taxon>Blastococcus</taxon>
    </lineage>
</organism>
<keyword evidence="2" id="KW-0418">Kinase</keyword>
<keyword evidence="2" id="KW-0808">Transferase</keyword>
<keyword evidence="1" id="KW-1133">Transmembrane helix</keyword>
<dbReference type="Proteomes" id="UP000479241">
    <property type="component" value="Unassembled WGS sequence"/>
</dbReference>
<feature type="transmembrane region" description="Helical" evidence="1">
    <location>
        <begin position="138"/>
        <end position="160"/>
    </location>
</feature>
<proteinExistence type="predicted"/>
<keyword evidence="1" id="KW-0472">Membrane</keyword>
<sequence length="216" mass="22809">MTRPEPLSPEALADRLAALLADTAPVPGAAALRVAVDGPEVAAPEELAEAVAARLPALGRGAAVVPASGFYRPASLRLEHGRTDPDARYTDWLDVGALNREVLGPLGPGGTGEYLPVLWDLERDRAARAPRRPAPPGAVVLVPGALLQGVGLALDVVVHLRMSPAARRRRAAPEDRWALPAFDRYDDEVDPAALADAVVLADHPDRPALVLGGRWR</sequence>
<evidence type="ECO:0000313" key="2">
    <source>
        <dbReference type="EMBL" id="NEK85314.1"/>
    </source>
</evidence>
<gene>
    <name evidence="2" type="ORF">GCU60_05995</name>
</gene>